<evidence type="ECO:0000259" key="1">
    <source>
        <dbReference type="PROSITE" id="PS51707"/>
    </source>
</evidence>
<dbReference type="SMART" id="SM01118">
    <property type="entry name" value="CYTH"/>
    <property type="match status" value="1"/>
</dbReference>
<dbReference type="InterPro" id="IPR023577">
    <property type="entry name" value="CYTH_domain"/>
</dbReference>
<dbReference type="Pfam" id="PF05235">
    <property type="entry name" value="CHAD"/>
    <property type="match status" value="1"/>
</dbReference>
<evidence type="ECO:0000313" key="4">
    <source>
        <dbReference type="Proteomes" id="UP000266206"/>
    </source>
</evidence>
<name>A0A3A1YQA8_9BURK</name>
<dbReference type="InterPro" id="IPR039013">
    <property type="entry name" value="YgiF"/>
</dbReference>
<dbReference type="SUPFAM" id="SSF55154">
    <property type="entry name" value="CYTH-like phosphatases"/>
    <property type="match status" value="1"/>
</dbReference>
<evidence type="ECO:0000313" key="3">
    <source>
        <dbReference type="EMBL" id="RIY39439.1"/>
    </source>
</evidence>
<gene>
    <name evidence="3" type="ORF">CJP73_14445</name>
</gene>
<organism evidence="3 4">
    <name type="scientific">Neopusillimonas maritima</name>
    <dbReference type="NCBI Taxonomy" id="2026239"/>
    <lineage>
        <taxon>Bacteria</taxon>
        <taxon>Pseudomonadati</taxon>
        <taxon>Pseudomonadota</taxon>
        <taxon>Betaproteobacteria</taxon>
        <taxon>Burkholderiales</taxon>
        <taxon>Alcaligenaceae</taxon>
        <taxon>Neopusillimonas</taxon>
    </lineage>
</organism>
<dbReference type="SMART" id="SM00880">
    <property type="entry name" value="CHAD"/>
    <property type="match status" value="1"/>
</dbReference>
<dbReference type="PROSITE" id="PS51707">
    <property type="entry name" value="CYTH"/>
    <property type="match status" value="1"/>
</dbReference>
<evidence type="ECO:0008006" key="5">
    <source>
        <dbReference type="Google" id="ProtNLM"/>
    </source>
</evidence>
<dbReference type="PROSITE" id="PS51708">
    <property type="entry name" value="CHAD"/>
    <property type="match status" value="1"/>
</dbReference>
<dbReference type="InterPro" id="IPR038186">
    <property type="entry name" value="CHAD_dom_sf"/>
</dbReference>
<dbReference type="CDD" id="cd07756">
    <property type="entry name" value="CYTH-like_Pase_CHAD"/>
    <property type="match status" value="1"/>
</dbReference>
<dbReference type="Gene3D" id="1.40.20.10">
    <property type="entry name" value="CHAD domain"/>
    <property type="match status" value="1"/>
</dbReference>
<sequence length="518" mass="58249">MIERELKLHVPTHARADIIKRLRSAKARRVSLHARYYDTPERELANSGIALRMRKEGRRWMQTVKAPGPDPVSRLELNHLRPDGNLDLALYDNTSIQAVLNTLSSPLSLRYETKVVRLQYEHHVNNTIIEIAFDEGALFAGELELPICEVEFELVEGSPTTLFEVAKQWTHDFGLMLDPRSKAERGDTLASLALSVQTSKTGEAIVTSVSRPNNHHLFKPCRAKPPKLTNKLTPASAYLKCAHECLTQIAQNAAYTAGIDTARANSSTHMEYVHQLRVGIRRLKSCQKLFGEWAPELPEDALEKISNTFNQLGARRDIDVLRTVIAPRLKLAGMPDIRMPRVGANRTAPASLTSSPSFQNALLDVLETLVIFGDTLQLEAQPDNAAKKQGGNPLPKYLDAWLRAIVKKGGKFTSLPIEEQHNVRKDVKRLRYCLEMCSGVLDKNLLSKLRPALEQAQEDLGELNDYYTAETLFHDIAQKQPQAWFAIGWLKAMQTQKQKDAESHFRLLKKAPRLAGKK</sequence>
<dbReference type="InterPro" id="IPR033469">
    <property type="entry name" value="CYTH-like_dom_sf"/>
</dbReference>
<feature type="domain" description="CHAD" evidence="2">
    <location>
        <begin position="231"/>
        <end position="518"/>
    </location>
</feature>
<dbReference type="PANTHER" id="PTHR39569">
    <property type="entry name" value="INORGANIC TRIPHOSPHATASE"/>
    <property type="match status" value="1"/>
</dbReference>
<dbReference type="AlphaFoldDB" id="A0A3A1YQA8"/>
<dbReference type="PANTHER" id="PTHR39569:SF1">
    <property type="entry name" value="INORGANIC TRIPHOSPHATASE"/>
    <property type="match status" value="1"/>
</dbReference>
<comment type="caution">
    <text evidence="3">The sequence shown here is derived from an EMBL/GenBank/DDBJ whole genome shotgun (WGS) entry which is preliminary data.</text>
</comment>
<dbReference type="EMBL" id="NQYH01000016">
    <property type="protein sequence ID" value="RIY39439.1"/>
    <property type="molecule type" value="Genomic_DNA"/>
</dbReference>
<reference evidence="3 4" key="1">
    <citation type="submission" date="2017-08" db="EMBL/GenBank/DDBJ databases">
        <title>Pusillimonas indicus sp. nov., a member of the family Alcaligenaceae isolated from surface seawater.</title>
        <authorList>
            <person name="Li J."/>
        </authorList>
    </citation>
    <scope>NUCLEOTIDE SEQUENCE [LARGE SCALE GENOMIC DNA]</scope>
    <source>
        <strain evidence="3 4">L52-1-41</strain>
    </source>
</reference>
<proteinExistence type="predicted"/>
<feature type="domain" description="CYTH" evidence="1">
    <location>
        <begin position="1"/>
        <end position="193"/>
    </location>
</feature>
<dbReference type="Proteomes" id="UP000266206">
    <property type="component" value="Unassembled WGS sequence"/>
</dbReference>
<dbReference type="GO" id="GO:0050355">
    <property type="term" value="F:inorganic triphosphate phosphatase activity"/>
    <property type="evidence" value="ECO:0007669"/>
    <property type="project" value="InterPro"/>
</dbReference>
<evidence type="ECO:0000259" key="2">
    <source>
        <dbReference type="PROSITE" id="PS51708"/>
    </source>
</evidence>
<dbReference type="GO" id="GO:0046872">
    <property type="term" value="F:metal ion binding"/>
    <property type="evidence" value="ECO:0007669"/>
    <property type="project" value="TreeGrafter"/>
</dbReference>
<dbReference type="RefSeq" id="WP_119516912.1">
    <property type="nucleotide sequence ID" value="NZ_NQYH01000016.1"/>
</dbReference>
<dbReference type="InterPro" id="IPR007899">
    <property type="entry name" value="CHAD_dom"/>
</dbReference>
<accession>A0A3A1YQA8</accession>
<dbReference type="Gene3D" id="2.40.320.10">
    <property type="entry name" value="Hypothetical Protein Pfu-838710-001"/>
    <property type="match status" value="1"/>
</dbReference>
<dbReference type="OrthoDB" id="3034217at2"/>
<protein>
    <recommendedName>
        <fullName evidence="5">Inorganic triphosphatase</fullName>
    </recommendedName>
</protein>
<dbReference type="Pfam" id="PF01928">
    <property type="entry name" value="CYTH"/>
    <property type="match status" value="1"/>
</dbReference>